<proteinExistence type="predicted"/>
<keyword evidence="2" id="KW-1185">Reference proteome</keyword>
<reference evidence="1 2" key="1">
    <citation type="journal article" date="2017" name="Environ. Microbiol.">
        <title>Decay of the glycolytic pathway and adaptation to intranuclear parasitism within Enterocytozoonidae microsporidia.</title>
        <authorList>
            <person name="Wiredu Boakye D."/>
            <person name="Jaroenlak P."/>
            <person name="Prachumwat A."/>
            <person name="Williams T.A."/>
            <person name="Bateman K.S."/>
            <person name="Itsathitphaisarn O."/>
            <person name="Sritunyalucksana K."/>
            <person name="Paszkiewicz K.H."/>
            <person name="Moore K.A."/>
            <person name="Stentiford G.D."/>
            <person name="Williams B.A."/>
        </authorList>
    </citation>
    <scope>NUCLEOTIDE SEQUENCE [LARGE SCALE GENOMIC DNA]</scope>
    <source>
        <strain evidence="1 2">TH1</strain>
    </source>
</reference>
<name>A0A1W0E580_9MICR</name>
<dbReference type="AlphaFoldDB" id="A0A1W0E580"/>
<dbReference type="EMBL" id="MNPJ01000020">
    <property type="protein sequence ID" value="OQS54383.1"/>
    <property type="molecule type" value="Genomic_DNA"/>
</dbReference>
<evidence type="ECO:0000313" key="2">
    <source>
        <dbReference type="Proteomes" id="UP000192758"/>
    </source>
</evidence>
<sequence>MELPDAYKVAMEEYNESLRNDGMEMFAVSATNFLQLEEVDFLPLIYRGPENAFFTLLEKVQEVCNNVNECKRLQEQRENLRRRNAFIKKFDYFYGCFMLLKKYIRSKIKPCEHAIDFEWFEKKVKECTCGSCVENKSLNVYLLHLQNLFNMVYELQKNKAACVKINEFYTCYGHFKEELDTSRKALEEVKRNLSQ</sequence>
<dbReference type="VEuPathDB" id="MicrosporidiaDB:EHP00_1075"/>
<accession>A0A1W0E580</accession>
<gene>
    <name evidence="1" type="ORF">EHP00_1075</name>
</gene>
<dbReference type="Proteomes" id="UP000192758">
    <property type="component" value="Unassembled WGS sequence"/>
</dbReference>
<comment type="caution">
    <text evidence="1">The sequence shown here is derived from an EMBL/GenBank/DDBJ whole genome shotgun (WGS) entry which is preliminary data.</text>
</comment>
<evidence type="ECO:0000313" key="1">
    <source>
        <dbReference type="EMBL" id="OQS54383.1"/>
    </source>
</evidence>
<protein>
    <submittedName>
        <fullName evidence="1">Uncharacterized protein</fullName>
    </submittedName>
</protein>
<organism evidence="1 2">
    <name type="scientific">Ecytonucleospora hepatopenaei</name>
    <dbReference type="NCBI Taxonomy" id="646526"/>
    <lineage>
        <taxon>Eukaryota</taxon>
        <taxon>Fungi</taxon>
        <taxon>Fungi incertae sedis</taxon>
        <taxon>Microsporidia</taxon>
        <taxon>Enterocytozoonidae</taxon>
        <taxon>Ecytonucleospora</taxon>
    </lineage>
</organism>